<dbReference type="InterPro" id="IPR016181">
    <property type="entry name" value="Acyl_CoA_acyltransferase"/>
</dbReference>
<sequence length="138" mass="15242">MSEVEFSMSTDGVDWAGLRAALVTDRFDNGRTPEQYRRSHENSHAVVFGRVGDGYVANGRILSDGVCNAYLVDIWTAAPYRRRGVGREVVRRLLATVPGQHVALFTDDMTAFYATLGFRAQAGGMSRIVGRWLDDGRG</sequence>
<organism evidence="2 3">
    <name type="scientific">Plantactinospora siamensis</name>
    <dbReference type="NCBI Taxonomy" id="555372"/>
    <lineage>
        <taxon>Bacteria</taxon>
        <taxon>Bacillati</taxon>
        <taxon>Actinomycetota</taxon>
        <taxon>Actinomycetes</taxon>
        <taxon>Micromonosporales</taxon>
        <taxon>Micromonosporaceae</taxon>
        <taxon>Plantactinospora</taxon>
    </lineage>
</organism>
<proteinExistence type="predicted"/>
<dbReference type="InterPro" id="IPR000182">
    <property type="entry name" value="GNAT_dom"/>
</dbReference>
<reference evidence="2 3" key="1">
    <citation type="submission" date="2024-09" db="EMBL/GenBank/DDBJ databases">
        <authorList>
            <person name="Sun Q."/>
            <person name="Mori K."/>
        </authorList>
    </citation>
    <scope>NUCLEOTIDE SEQUENCE [LARGE SCALE GENOMIC DNA]</scope>
    <source>
        <strain evidence="2 3">TBRC 2205</strain>
    </source>
</reference>
<keyword evidence="2" id="KW-0808">Transferase</keyword>
<comment type="caution">
    <text evidence="2">The sequence shown here is derived from an EMBL/GenBank/DDBJ whole genome shotgun (WGS) entry which is preliminary data.</text>
</comment>
<keyword evidence="2" id="KW-0012">Acyltransferase</keyword>
<keyword evidence="3" id="KW-1185">Reference proteome</keyword>
<gene>
    <name evidence="2" type="ORF">ACFFHU_16065</name>
</gene>
<dbReference type="GO" id="GO:0016746">
    <property type="term" value="F:acyltransferase activity"/>
    <property type="evidence" value="ECO:0007669"/>
    <property type="project" value="UniProtKB-KW"/>
</dbReference>
<dbReference type="Proteomes" id="UP001589894">
    <property type="component" value="Unassembled WGS sequence"/>
</dbReference>
<name>A0ABV6NXZ3_9ACTN</name>
<dbReference type="PROSITE" id="PS51186">
    <property type="entry name" value="GNAT"/>
    <property type="match status" value="1"/>
</dbReference>
<dbReference type="Gene3D" id="3.40.630.30">
    <property type="match status" value="1"/>
</dbReference>
<dbReference type="Pfam" id="PF00583">
    <property type="entry name" value="Acetyltransf_1"/>
    <property type="match status" value="1"/>
</dbReference>
<dbReference type="RefSeq" id="WP_377339616.1">
    <property type="nucleotide sequence ID" value="NZ_JBHLUE010000011.1"/>
</dbReference>
<evidence type="ECO:0000259" key="1">
    <source>
        <dbReference type="PROSITE" id="PS51186"/>
    </source>
</evidence>
<dbReference type="EMBL" id="JBHLUE010000011">
    <property type="protein sequence ID" value="MFC0565645.1"/>
    <property type="molecule type" value="Genomic_DNA"/>
</dbReference>
<evidence type="ECO:0000313" key="3">
    <source>
        <dbReference type="Proteomes" id="UP001589894"/>
    </source>
</evidence>
<evidence type="ECO:0000313" key="2">
    <source>
        <dbReference type="EMBL" id="MFC0565645.1"/>
    </source>
</evidence>
<protein>
    <submittedName>
        <fullName evidence="2">GNAT family N-acetyltransferase</fullName>
        <ecNumber evidence="2">2.3.-.-</ecNumber>
    </submittedName>
</protein>
<accession>A0ABV6NXZ3</accession>
<feature type="domain" description="N-acetyltransferase" evidence="1">
    <location>
        <begin position="4"/>
        <end position="138"/>
    </location>
</feature>
<dbReference type="EC" id="2.3.-.-" evidence="2"/>
<dbReference type="SUPFAM" id="SSF55729">
    <property type="entry name" value="Acyl-CoA N-acyltransferases (Nat)"/>
    <property type="match status" value="1"/>
</dbReference>